<evidence type="ECO:0000259" key="5">
    <source>
        <dbReference type="Pfam" id="PF07912"/>
    </source>
</evidence>
<dbReference type="Proteomes" id="UP000327044">
    <property type="component" value="Unassembled WGS sequence"/>
</dbReference>
<evidence type="ECO:0000313" key="7">
    <source>
        <dbReference type="EMBL" id="KAB0791623.1"/>
    </source>
</evidence>
<gene>
    <name evidence="7" type="ORF">PPYR_03423</name>
</gene>
<dbReference type="InterPro" id="IPR036356">
    <property type="entry name" value="ERp29_C_sf"/>
</dbReference>
<evidence type="ECO:0000313" key="8">
    <source>
        <dbReference type="Proteomes" id="UP000327044"/>
    </source>
</evidence>
<dbReference type="FunFam" id="3.40.30.10:FF:000133">
    <property type="entry name" value="Endoplasmic reticulum resident protein 29"/>
    <property type="match status" value="1"/>
</dbReference>
<dbReference type="SUPFAM" id="SSF52833">
    <property type="entry name" value="Thioredoxin-like"/>
    <property type="match status" value="1"/>
</dbReference>
<feature type="domain" description="Endoplasmic reticulum resident protein 29 C-terminal" evidence="4">
    <location>
        <begin position="146"/>
        <end position="236"/>
    </location>
</feature>
<accession>A0A1Y1LUR0</accession>
<dbReference type="PANTHER" id="PTHR12211:SF0">
    <property type="entry name" value="ENDOPLASMIC RETICULUM RESIDENT PROTEIN 29"/>
    <property type="match status" value="1"/>
</dbReference>
<evidence type="ECO:0000259" key="4">
    <source>
        <dbReference type="Pfam" id="PF07749"/>
    </source>
</evidence>
<dbReference type="OrthoDB" id="417262at2759"/>
<dbReference type="InterPro" id="IPR036249">
    <property type="entry name" value="Thioredoxin-like_sf"/>
</dbReference>
<dbReference type="PANTHER" id="PTHR12211">
    <property type="entry name" value="ENDOPLASMIC RETICULUM PROTEIN ERP29"/>
    <property type="match status" value="1"/>
</dbReference>
<feature type="chain" id="PRO_5036312559" description="Endoplasmic reticulum resident protein 29" evidence="3">
    <location>
        <begin position="21"/>
        <end position="244"/>
    </location>
</feature>
<proteinExistence type="predicted"/>
<dbReference type="CDD" id="cd00238">
    <property type="entry name" value="ERp29c"/>
    <property type="match status" value="1"/>
</dbReference>
<dbReference type="InterPro" id="IPR012883">
    <property type="entry name" value="ERp29_N"/>
</dbReference>
<dbReference type="FunCoup" id="A0A1Y1LUR0">
    <property type="interactions" value="564"/>
</dbReference>
<keyword evidence="8" id="KW-1185">Reference proteome</keyword>
<keyword evidence="3" id="KW-0732">Signal</keyword>
<dbReference type="SUPFAM" id="SSF47933">
    <property type="entry name" value="ERP29 C domain-like"/>
    <property type="match status" value="1"/>
</dbReference>
<dbReference type="AlphaFoldDB" id="A0A1Y1LUR0"/>
<dbReference type="FunFam" id="1.20.1150.12:FF:000001">
    <property type="entry name" value="Endoplasmic reticulum resident protein 29"/>
    <property type="match status" value="1"/>
</dbReference>
<sequence length="244" mass="27808">MDFTYILLTFTLILTPTAFGDECKGCVSLDEYNFDKIITKFKVVIVKFDVSYPYGEKEDVYSRLSSDVAANKDLLVARVGVQDYGDKNNEVLAKKYGITKEDFPVVLLFVDGRRDPIPFPAKKEWVIDDFRHFLRDNTDIYIGLPGCIQSFDKLAKTFVAAPKKAEVLKEAEAMLQTEKEGSTAMIYIKLMKKIIGEGAQFVQQELLRLNKIVKEGKINKTKKEELSQRINILHSFAVKSKDEL</sequence>
<reference evidence="6" key="1">
    <citation type="journal article" date="2016" name="Sci. Rep.">
        <title>Molecular characterization of firefly nuptial gifts: a multi-omics approach sheds light on postcopulatory sexual selection.</title>
        <authorList>
            <person name="Al-Wathiqui N."/>
            <person name="Fallon T.R."/>
            <person name="South A."/>
            <person name="Weng J.K."/>
            <person name="Lewis S.M."/>
        </authorList>
    </citation>
    <scope>NUCLEOTIDE SEQUENCE</scope>
</reference>
<name>A0A1Y1LUR0_PHOPY</name>
<dbReference type="Gene3D" id="3.40.30.10">
    <property type="entry name" value="Glutaredoxin"/>
    <property type="match status" value="1"/>
</dbReference>
<feature type="signal peptide" evidence="3">
    <location>
        <begin position="1"/>
        <end position="20"/>
    </location>
</feature>
<dbReference type="GO" id="GO:0009306">
    <property type="term" value="P:protein secretion"/>
    <property type="evidence" value="ECO:0007669"/>
    <property type="project" value="InterPro"/>
</dbReference>
<dbReference type="Pfam" id="PF07912">
    <property type="entry name" value="ERp29_N"/>
    <property type="match status" value="1"/>
</dbReference>
<dbReference type="EMBL" id="GEZM01047763">
    <property type="protein sequence ID" value="JAV76761.1"/>
    <property type="molecule type" value="Transcribed_RNA"/>
</dbReference>
<dbReference type="InterPro" id="IPR016855">
    <property type="entry name" value="ERp29"/>
</dbReference>
<dbReference type="InterPro" id="IPR011679">
    <property type="entry name" value="ERp29_C"/>
</dbReference>
<evidence type="ECO:0000313" key="6">
    <source>
        <dbReference type="EMBL" id="JAV76761.1"/>
    </source>
</evidence>
<protein>
    <recommendedName>
        <fullName evidence="1">Endoplasmic reticulum resident protein 29</fullName>
    </recommendedName>
</protein>
<keyword evidence="2" id="KW-0256">Endoplasmic reticulum</keyword>
<reference evidence="7 8" key="2">
    <citation type="journal article" date="2018" name="Elife">
        <title>Firefly genomes illuminate parallel origins of bioluminescence in beetles.</title>
        <authorList>
            <person name="Fallon T.R."/>
            <person name="Lower S.E."/>
            <person name="Chang C.H."/>
            <person name="Bessho-Uehara M."/>
            <person name="Martin G.J."/>
            <person name="Bewick A.J."/>
            <person name="Behringer M."/>
            <person name="Debat H.J."/>
            <person name="Wong I."/>
            <person name="Day J.C."/>
            <person name="Suvorov A."/>
            <person name="Silva C.J."/>
            <person name="Stanger-Hall K.F."/>
            <person name="Hall D.W."/>
            <person name="Schmitz R.J."/>
            <person name="Nelson D.R."/>
            <person name="Lewis S.M."/>
            <person name="Shigenobu S."/>
            <person name="Bybee S.M."/>
            <person name="Larracuente A.M."/>
            <person name="Oba Y."/>
            <person name="Weng J.K."/>
        </authorList>
    </citation>
    <scope>NUCLEOTIDE SEQUENCE [LARGE SCALE GENOMIC DNA]</scope>
    <source>
        <strain evidence="7">1611_PpyrPB1</strain>
        <tissue evidence="7">Whole body</tissue>
    </source>
</reference>
<evidence type="ECO:0000256" key="3">
    <source>
        <dbReference type="SAM" id="SignalP"/>
    </source>
</evidence>
<dbReference type="Gene3D" id="1.20.1150.12">
    <property type="entry name" value="Endoplasmic reticulum resident protein 29, C-terminal domain"/>
    <property type="match status" value="1"/>
</dbReference>
<dbReference type="GO" id="GO:0005788">
    <property type="term" value="C:endoplasmic reticulum lumen"/>
    <property type="evidence" value="ECO:0007669"/>
    <property type="project" value="InterPro"/>
</dbReference>
<organism evidence="6">
    <name type="scientific">Photinus pyralis</name>
    <name type="common">Common eastern firefly</name>
    <name type="synonym">Lampyris pyralis</name>
    <dbReference type="NCBI Taxonomy" id="7054"/>
    <lineage>
        <taxon>Eukaryota</taxon>
        <taxon>Metazoa</taxon>
        <taxon>Ecdysozoa</taxon>
        <taxon>Arthropoda</taxon>
        <taxon>Hexapoda</taxon>
        <taxon>Insecta</taxon>
        <taxon>Pterygota</taxon>
        <taxon>Neoptera</taxon>
        <taxon>Endopterygota</taxon>
        <taxon>Coleoptera</taxon>
        <taxon>Polyphaga</taxon>
        <taxon>Elateriformia</taxon>
        <taxon>Elateroidea</taxon>
        <taxon>Lampyridae</taxon>
        <taxon>Lampyrinae</taxon>
        <taxon>Photinus</taxon>
    </lineage>
</organism>
<dbReference type="EMBL" id="VVIM01000011">
    <property type="protein sequence ID" value="KAB0791623.1"/>
    <property type="molecule type" value="Genomic_DNA"/>
</dbReference>
<evidence type="ECO:0000256" key="1">
    <source>
        <dbReference type="ARBA" id="ARBA00014173"/>
    </source>
</evidence>
<feature type="domain" description="ERp29 N-terminal" evidence="5">
    <location>
        <begin position="22"/>
        <end position="145"/>
    </location>
</feature>
<reference evidence="7" key="3">
    <citation type="submission" date="2019-08" db="EMBL/GenBank/DDBJ databases">
        <authorList>
            <consortium name="Photinus pyralis genome working group"/>
            <person name="Fallon T.R."/>
            <person name="Sander Lower S.E."/>
            <person name="Weng J.-K."/>
        </authorList>
    </citation>
    <scope>NUCLEOTIDE SEQUENCE</scope>
    <source>
        <strain evidence="7">1611_PpyrPB1</strain>
        <tissue evidence="7">Whole body</tissue>
    </source>
</reference>
<dbReference type="Pfam" id="PF07749">
    <property type="entry name" value="ERp29"/>
    <property type="match status" value="1"/>
</dbReference>
<dbReference type="InParanoid" id="A0A1Y1LUR0"/>
<evidence type="ECO:0000256" key="2">
    <source>
        <dbReference type="ARBA" id="ARBA00022824"/>
    </source>
</evidence>